<sequence length="82" mass="8629">MDASTASSSPIGFQGRTVLPQRLGLEEAVVGLVPVPKHISKQDSGPHADSSKRGAVVDQFLSFLDACLQLVVVVQLGSLVSW</sequence>
<evidence type="ECO:0000313" key="2">
    <source>
        <dbReference type="Proteomes" id="UP000799539"/>
    </source>
</evidence>
<keyword evidence="2" id="KW-1185">Reference proteome</keyword>
<organism evidence="1 2">
    <name type="scientific">Cercospora zeae-maydis SCOH1-5</name>
    <dbReference type="NCBI Taxonomy" id="717836"/>
    <lineage>
        <taxon>Eukaryota</taxon>
        <taxon>Fungi</taxon>
        <taxon>Dikarya</taxon>
        <taxon>Ascomycota</taxon>
        <taxon>Pezizomycotina</taxon>
        <taxon>Dothideomycetes</taxon>
        <taxon>Dothideomycetidae</taxon>
        <taxon>Mycosphaerellales</taxon>
        <taxon>Mycosphaerellaceae</taxon>
        <taxon>Cercospora</taxon>
    </lineage>
</organism>
<dbReference type="EMBL" id="ML992662">
    <property type="protein sequence ID" value="KAF2218084.1"/>
    <property type="molecule type" value="Genomic_DNA"/>
</dbReference>
<protein>
    <submittedName>
        <fullName evidence="1">Uncharacterized protein</fullName>
    </submittedName>
</protein>
<dbReference type="Proteomes" id="UP000799539">
    <property type="component" value="Unassembled WGS sequence"/>
</dbReference>
<dbReference type="AlphaFoldDB" id="A0A6A6FXL5"/>
<proteinExistence type="predicted"/>
<name>A0A6A6FXL5_9PEZI</name>
<accession>A0A6A6FXL5</accession>
<reference evidence="1" key="1">
    <citation type="journal article" date="2020" name="Stud. Mycol.">
        <title>101 Dothideomycetes genomes: a test case for predicting lifestyles and emergence of pathogens.</title>
        <authorList>
            <person name="Haridas S."/>
            <person name="Albert R."/>
            <person name="Binder M."/>
            <person name="Bloem J."/>
            <person name="Labutti K."/>
            <person name="Salamov A."/>
            <person name="Andreopoulos B."/>
            <person name="Baker S."/>
            <person name="Barry K."/>
            <person name="Bills G."/>
            <person name="Bluhm B."/>
            <person name="Cannon C."/>
            <person name="Castanera R."/>
            <person name="Culley D."/>
            <person name="Daum C."/>
            <person name="Ezra D."/>
            <person name="Gonzalez J."/>
            <person name="Henrissat B."/>
            <person name="Kuo A."/>
            <person name="Liang C."/>
            <person name="Lipzen A."/>
            <person name="Lutzoni F."/>
            <person name="Magnuson J."/>
            <person name="Mondo S."/>
            <person name="Nolan M."/>
            <person name="Ohm R."/>
            <person name="Pangilinan J."/>
            <person name="Park H.-J."/>
            <person name="Ramirez L."/>
            <person name="Alfaro M."/>
            <person name="Sun H."/>
            <person name="Tritt A."/>
            <person name="Yoshinaga Y."/>
            <person name="Zwiers L.-H."/>
            <person name="Turgeon B."/>
            <person name="Goodwin S."/>
            <person name="Spatafora J."/>
            <person name="Crous P."/>
            <person name="Grigoriev I."/>
        </authorList>
    </citation>
    <scope>NUCLEOTIDE SEQUENCE</scope>
    <source>
        <strain evidence="1">SCOH1-5</strain>
    </source>
</reference>
<evidence type="ECO:0000313" key="1">
    <source>
        <dbReference type="EMBL" id="KAF2218084.1"/>
    </source>
</evidence>
<gene>
    <name evidence="1" type="ORF">CERZMDRAFT_92703</name>
</gene>